<dbReference type="EMBL" id="HBIB01009596">
    <property type="protein sequence ID" value="CAE0243889.1"/>
    <property type="molecule type" value="Transcribed_RNA"/>
</dbReference>
<accession>A0A7S3D1S7</accession>
<reference evidence="1" key="1">
    <citation type="submission" date="2021-01" db="EMBL/GenBank/DDBJ databases">
        <authorList>
            <person name="Corre E."/>
            <person name="Pelletier E."/>
            <person name="Niang G."/>
            <person name="Scheremetjew M."/>
            <person name="Finn R."/>
            <person name="Kale V."/>
            <person name="Holt S."/>
            <person name="Cochrane G."/>
            <person name="Meng A."/>
            <person name="Brown T."/>
            <person name="Cohen L."/>
        </authorList>
    </citation>
    <scope>NUCLEOTIDE SEQUENCE</scope>
    <source>
        <strain evidence="1">NIES-2562</strain>
    </source>
</reference>
<name>A0A7S3D1S7_9EUKA</name>
<evidence type="ECO:0000313" key="1">
    <source>
        <dbReference type="EMBL" id="CAE0243889.1"/>
    </source>
</evidence>
<protein>
    <submittedName>
        <fullName evidence="1">Uncharacterized protein</fullName>
    </submittedName>
</protein>
<gene>
    <name evidence="1" type="ORF">PBIL07802_LOCUS6058</name>
</gene>
<dbReference type="AlphaFoldDB" id="A0A7S3D1S7"/>
<sequence>MCGKSYPSYLACVWQKKWQKKECYTCFALSSTADGSLSLYYVWAHVKWNPEQLRGALSSIKERHRKVVVIFNKGLHFLRLPENLFKASVAVGPITAEGAFGRAIHILLHDLLTTFEENDIEVERVVFLTMPAFSPVSNGLPRIDRLDGSEMRLAFNEAAERGLRKAVGARQKKGKSVPPIYLLDLFQPSSARFTKDVVYGLHFGPTARPHISNTNVNRTFILLLLHLLSEFA</sequence>
<organism evidence="1">
    <name type="scientific">Palpitomonas bilix</name>
    <dbReference type="NCBI Taxonomy" id="652834"/>
    <lineage>
        <taxon>Eukaryota</taxon>
        <taxon>Eukaryota incertae sedis</taxon>
    </lineage>
</organism>
<proteinExistence type="predicted"/>